<accession>A0A8B6BTW4</accession>
<dbReference type="AlphaFoldDB" id="A0A8B6BTW4"/>
<keyword evidence="1" id="KW-1133">Transmembrane helix</keyword>
<feature type="transmembrane region" description="Helical" evidence="1">
    <location>
        <begin position="426"/>
        <end position="449"/>
    </location>
</feature>
<dbReference type="OrthoDB" id="6131509at2759"/>
<comment type="caution">
    <text evidence="2">The sequence shown here is derived from an EMBL/GenBank/DDBJ whole genome shotgun (WGS) entry which is preliminary data.</text>
</comment>
<keyword evidence="3" id="KW-1185">Reference proteome</keyword>
<evidence type="ECO:0000313" key="2">
    <source>
        <dbReference type="EMBL" id="VDH95535.1"/>
    </source>
</evidence>
<reference evidence="2" key="1">
    <citation type="submission" date="2018-11" db="EMBL/GenBank/DDBJ databases">
        <authorList>
            <person name="Alioto T."/>
            <person name="Alioto T."/>
        </authorList>
    </citation>
    <scope>NUCLEOTIDE SEQUENCE</scope>
</reference>
<evidence type="ECO:0008006" key="4">
    <source>
        <dbReference type="Google" id="ProtNLM"/>
    </source>
</evidence>
<gene>
    <name evidence="2" type="ORF">MGAL_10B026984</name>
</gene>
<evidence type="ECO:0000256" key="1">
    <source>
        <dbReference type="SAM" id="Phobius"/>
    </source>
</evidence>
<dbReference type="Proteomes" id="UP000596742">
    <property type="component" value="Unassembled WGS sequence"/>
</dbReference>
<keyword evidence="1" id="KW-0812">Transmembrane</keyword>
<proteinExistence type="predicted"/>
<dbReference type="EMBL" id="UYJE01000699">
    <property type="protein sequence ID" value="VDH95535.1"/>
    <property type="molecule type" value="Genomic_DNA"/>
</dbReference>
<sequence>MLVTKQNVTGSTDDLTGICNVTGLSRNEVVLSDTCTSSPVLAWVGAYATYSPWIEYKGCGILKADVLPVHIDFTQKNFSVEPDIFKCFEHCIMNNFKHNYIGFQRNKCLCYFINDIEIEECDNTNVTVCGDNQNLVCGDRDNVTVIYEMKSQVINSLNNIGECGVVKIDHNQTTFRSIECSKNAAILCFDDGTSTLHAYPNKTNKWEKAVQFCLKHDRLISSVQNVMHESLPNATEGTYWVSAVRGISFKSLNDDSVECQVVNIANNKTTFRSMPCSNKESILCFDNGTFTAYPTQKENFNKSVKFCQEQDRLVSSVEDLLNGNLLNVTDGSYWVFTTSRIAVQATIDNDFCVASLIENGKKMTPIVKSCDVKLPVTCRIGSFDPWNGTSRECVTSGHDITSTNSYITTNMANVSVQTQSLMERNLVIIIISGSIGFIVLVVIVIILICKRRKRTMKTENVKSNSQETKVKLDYAEVLPDVEYKNNSDTINIYDHTDTSQAASKLDTNLQSEYDSMAGIKQEAEGLYDESATCPSGHTQTKELEDGLYDHC</sequence>
<evidence type="ECO:0000313" key="3">
    <source>
        <dbReference type="Proteomes" id="UP000596742"/>
    </source>
</evidence>
<name>A0A8B6BTW4_MYTGA</name>
<protein>
    <recommendedName>
        <fullName evidence="4">C-type lectin domain-containing protein</fullName>
    </recommendedName>
</protein>
<organism evidence="2 3">
    <name type="scientific">Mytilus galloprovincialis</name>
    <name type="common">Mediterranean mussel</name>
    <dbReference type="NCBI Taxonomy" id="29158"/>
    <lineage>
        <taxon>Eukaryota</taxon>
        <taxon>Metazoa</taxon>
        <taxon>Spiralia</taxon>
        <taxon>Lophotrochozoa</taxon>
        <taxon>Mollusca</taxon>
        <taxon>Bivalvia</taxon>
        <taxon>Autobranchia</taxon>
        <taxon>Pteriomorphia</taxon>
        <taxon>Mytilida</taxon>
        <taxon>Mytiloidea</taxon>
        <taxon>Mytilidae</taxon>
        <taxon>Mytilinae</taxon>
        <taxon>Mytilus</taxon>
    </lineage>
</organism>
<keyword evidence="1" id="KW-0472">Membrane</keyword>